<dbReference type="Pfam" id="PF01557">
    <property type="entry name" value="FAA_hydrolase"/>
    <property type="match status" value="1"/>
</dbReference>
<proteinExistence type="predicted"/>
<keyword evidence="5" id="KW-1185">Reference proteome</keyword>
<sequence length="260" mass="28181">MSSLTVVRYEREGQAHYGVLADGVLERLVGSPFEGIVKSGERDRLDAVRLLPPVAQPRIFGLGYNYRAHSQESQKAVPEIPVVFMKPSTCVVGHEDAIVYPSHGENIHFEGELTVVMGKTARHVTEADALGHVFGYTCGNDISDRVLQRRESSFGCLLAGKGYDTFGPIGPWIVTGLDPADQRIITRVNGTVRQDGNSRDLVFSVPFLVAYLSKYMTLLPGDLIMTGTPAGVGPISVDDVIEVEIPAIGVLRNPVVAEAH</sequence>
<evidence type="ECO:0000259" key="2">
    <source>
        <dbReference type="Pfam" id="PF01557"/>
    </source>
</evidence>
<organism evidence="4 5">
    <name type="scientific">Variovorax ginsengisoli</name>
    <dbReference type="NCBI Taxonomy" id="363844"/>
    <lineage>
        <taxon>Bacteria</taxon>
        <taxon>Pseudomonadati</taxon>
        <taxon>Pseudomonadota</taxon>
        <taxon>Betaproteobacteria</taxon>
        <taxon>Burkholderiales</taxon>
        <taxon>Comamonadaceae</taxon>
        <taxon>Variovorax</taxon>
    </lineage>
</organism>
<accession>A0ABT8SCC0</accession>
<evidence type="ECO:0000256" key="1">
    <source>
        <dbReference type="ARBA" id="ARBA00022723"/>
    </source>
</evidence>
<gene>
    <name evidence="4" type="ORF">Q2T77_30215</name>
</gene>
<evidence type="ECO:0000313" key="5">
    <source>
        <dbReference type="Proteomes" id="UP001169027"/>
    </source>
</evidence>
<comment type="caution">
    <text evidence="4">The sequence shown here is derived from an EMBL/GenBank/DDBJ whole genome shotgun (WGS) entry which is preliminary data.</text>
</comment>
<dbReference type="RefSeq" id="WP_301814665.1">
    <property type="nucleotide sequence ID" value="NZ_JAUJZH010000029.1"/>
</dbReference>
<evidence type="ECO:0000259" key="3">
    <source>
        <dbReference type="Pfam" id="PF10370"/>
    </source>
</evidence>
<dbReference type="GO" id="GO:0016787">
    <property type="term" value="F:hydrolase activity"/>
    <property type="evidence" value="ECO:0007669"/>
    <property type="project" value="UniProtKB-KW"/>
</dbReference>
<protein>
    <submittedName>
        <fullName evidence="4">Fumarylacetoacetate hydrolase family protein</fullName>
    </submittedName>
</protein>
<keyword evidence="4" id="KW-0378">Hydrolase</keyword>
<feature type="domain" description="Fumarylacetoacetase-like C-terminal" evidence="2">
    <location>
        <begin position="59"/>
        <end position="256"/>
    </location>
</feature>
<dbReference type="Pfam" id="PF10370">
    <property type="entry name" value="Rv2993c-like_N"/>
    <property type="match status" value="1"/>
</dbReference>
<dbReference type="InterPro" id="IPR011234">
    <property type="entry name" value="Fumarylacetoacetase-like_C"/>
</dbReference>
<keyword evidence="1" id="KW-0479">Metal-binding</keyword>
<dbReference type="SUPFAM" id="SSF56529">
    <property type="entry name" value="FAH"/>
    <property type="match status" value="1"/>
</dbReference>
<reference evidence="4" key="1">
    <citation type="submission" date="2023-06" db="EMBL/GenBank/DDBJ databases">
        <authorList>
            <person name="Jiang Y."/>
            <person name="Liu Q."/>
        </authorList>
    </citation>
    <scope>NUCLEOTIDE SEQUENCE</scope>
    <source>
        <strain evidence="4">CGMCC 1.12090</strain>
    </source>
</reference>
<dbReference type="InterPro" id="IPR036663">
    <property type="entry name" value="Fumarylacetoacetase_C_sf"/>
</dbReference>
<dbReference type="PANTHER" id="PTHR11820">
    <property type="entry name" value="ACYLPYRUVASE"/>
    <property type="match status" value="1"/>
</dbReference>
<dbReference type="Gene3D" id="3.90.850.10">
    <property type="entry name" value="Fumarylacetoacetase-like, C-terminal domain"/>
    <property type="match status" value="1"/>
</dbReference>
<dbReference type="EMBL" id="JAUKVY010000029">
    <property type="protein sequence ID" value="MDO1536566.1"/>
    <property type="molecule type" value="Genomic_DNA"/>
</dbReference>
<feature type="domain" description="Rv2993c-like N-terminal" evidence="3">
    <location>
        <begin position="6"/>
        <end position="53"/>
    </location>
</feature>
<dbReference type="PANTHER" id="PTHR11820:SF7">
    <property type="entry name" value="ACYLPYRUVASE FAHD1, MITOCHONDRIAL"/>
    <property type="match status" value="1"/>
</dbReference>
<name>A0ABT8SCC0_9BURK</name>
<dbReference type="InterPro" id="IPR018833">
    <property type="entry name" value="Rv2993c-like_N"/>
</dbReference>
<evidence type="ECO:0000313" key="4">
    <source>
        <dbReference type="EMBL" id="MDO1536566.1"/>
    </source>
</evidence>
<dbReference type="Proteomes" id="UP001169027">
    <property type="component" value="Unassembled WGS sequence"/>
</dbReference>